<proteinExistence type="inferred from homology"/>
<evidence type="ECO:0000313" key="9">
    <source>
        <dbReference type="EMBL" id="EFL46431.1"/>
    </source>
</evidence>
<dbReference type="GO" id="GO:0003677">
    <property type="term" value="F:DNA binding"/>
    <property type="evidence" value="ECO:0007669"/>
    <property type="project" value="TreeGrafter"/>
</dbReference>
<feature type="active site" evidence="6">
    <location>
        <position position="85"/>
    </location>
</feature>
<dbReference type="PANTHER" id="PTHR10629">
    <property type="entry name" value="CYTOSINE-SPECIFIC METHYLTRANSFERASE"/>
    <property type="match status" value="1"/>
</dbReference>
<evidence type="ECO:0000313" key="10">
    <source>
        <dbReference type="Proteomes" id="UP000003610"/>
    </source>
</evidence>
<comment type="catalytic activity">
    <reaction evidence="5 8">
        <text>a 2'-deoxycytidine in DNA + S-adenosyl-L-methionine = a 5-methyl-2'-deoxycytidine in DNA + S-adenosyl-L-homocysteine + H(+)</text>
        <dbReference type="Rhea" id="RHEA:13681"/>
        <dbReference type="Rhea" id="RHEA-COMP:11369"/>
        <dbReference type="Rhea" id="RHEA-COMP:11370"/>
        <dbReference type="ChEBI" id="CHEBI:15378"/>
        <dbReference type="ChEBI" id="CHEBI:57856"/>
        <dbReference type="ChEBI" id="CHEBI:59789"/>
        <dbReference type="ChEBI" id="CHEBI:85452"/>
        <dbReference type="ChEBI" id="CHEBI:85454"/>
        <dbReference type="EC" id="2.1.1.37"/>
    </reaction>
</comment>
<evidence type="ECO:0000256" key="2">
    <source>
        <dbReference type="ARBA" id="ARBA00022679"/>
    </source>
</evidence>
<gene>
    <name evidence="9" type="primary">dcm</name>
    <name evidence="9" type="ORF">HMPREF9296_0413</name>
</gene>
<dbReference type="STRING" id="866771.HMPREF9296_0413"/>
<dbReference type="PANTHER" id="PTHR10629:SF52">
    <property type="entry name" value="DNA (CYTOSINE-5)-METHYLTRANSFERASE 1"/>
    <property type="match status" value="1"/>
</dbReference>
<keyword evidence="3 6" id="KW-0949">S-adenosyl-L-methionine</keyword>
<name>E1KQ06_9BACT</name>
<reference evidence="9 10" key="1">
    <citation type="submission" date="2010-08" db="EMBL/GenBank/DDBJ databases">
        <authorList>
            <person name="Durkin A.S."/>
            <person name="Madupu R."/>
            <person name="Torralba M."/>
            <person name="Gillis M."/>
            <person name="Methe B."/>
            <person name="Sutton G."/>
            <person name="Nelson K.E."/>
        </authorList>
    </citation>
    <scope>NUCLEOTIDE SEQUENCE [LARGE SCALE GENOMIC DNA]</scope>
    <source>
        <strain evidence="9 10">FB035-09AN</strain>
    </source>
</reference>
<dbReference type="eggNOG" id="COG0270">
    <property type="taxonomic scope" value="Bacteria"/>
</dbReference>
<dbReference type="PROSITE" id="PS00094">
    <property type="entry name" value="C5_MTASE_1"/>
    <property type="match status" value="1"/>
</dbReference>
<dbReference type="REBASE" id="42960">
    <property type="entry name" value="M2.Pdi35ORF412P"/>
</dbReference>
<keyword evidence="4" id="KW-0680">Restriction system</keyword>
<dbReference type="InterPro" id="IPR029063">
    <property type="entry name" value="SAM-dependent_MTases_sf"/>
</dbReference>
<dbReference type="Pfam" id="PF00145">
    <property type="entry name" value="DNA_methylase"/>
    <property type="match status" value="1"/>
</dbReference>
<sequence>MYGKKQYNIIDLFCGCGGLSKGFEEAGYKTLLGVDIEQNALNTFEKNHNGAVGLNLDLSASESFDKIDEVVKGRAIDVIIGGPPCQGFSLTGPRNFEDKRNKLYLAMIETVHRYQPKAFLIENVPGMANLYKGAVKDEIIRRFTAMGYNVSCQIVCAADYGVPQIRKRLVFVGLKNNKEKFEFPEPLLKEEAYITCKQAISDLPPLVDELGSEVSTYCEEPETEYQRKMRKNCDVLYNHVAVNHKDFVKQVISQVPDGGNYKDLPEGVGTSRNFHMAWTRYASNKPSRTIDTGHRNNFHYKWNRCPTVRESARLQSFPDDFVFTGNKTQQNKQVGNAVPVLLAYALAKQILKYLDNE</sequence>
<accession>E1KQ06</accession>
<evidence type="ECO:0000256" key="3">
    <source>
        <dbReference type="ARBA" id="ARBA00022691"/>
    </source>
</evidence>
<dbReference type="RefSeq" id="WP_004356195.1">
    <property type="nucleotide sequence ID" value="NZ_AEDO01000026.1"/>
</dbReference>
<evidence type="ECO:0000256" key="6">
    <source>
        <dbReference type="PROSITE-ProRule" id="PRU01016"/>
    </source>
</evidence>
<dbReference type="Gene3D" id="3.40.50.150">
    <property type="entry name" value="Vaccinia Virus protein VP39"/>
    <property type="match status" value="1"/>
</dbReference>
<dbReference type="AlphaFoldDB" id="E1KQ06"/>
<dbReference type="NCBIfam" id="TIGR00675">
    <property type="entry name" value="dcm"/>
    <property type="match status" value="1"/>
</dbReference>
<dbReference type="SUPFAM" id="SSF53335">
    <property type="entry name" value="S-adenosyl-L-methionine-dependent methyltransferases"/>
    <property type="match status" value="1"/>
</dbReference>
<evidence type="ECO:0000256" key="8">
    <source>
        <dbReference type="RuleBase" id="RU000417"/>
    </source>
</evidence>
<comment type="caution">
    <text evidence="9">The sequence shown here is derived from an EMBL/GenBank/DDBJ whole genome shotgun (WGS) entry which is preliminary data.</text>
</comment>
<keyword evidence="2 6" id="KW-0808">Transferase</keyword>
<dbReference type="Proteomes" id="UP000003610">
    <property type="component" value="Unassembled WGS sequence"/>
</dbReference>
<dbReference type="Gene3D" id="3.90.120.10">
    <property type="entry name" value="DNA Methylase, subunit A, domain 2"/>
    <property type="match status" value="1"/>
</dbReference>
<dbReference type="GO" id="GO:0032259">
    <property type="term" value="P:methylation"/>
    <property type="evidence" value="ECO:0007669"/>
    <property type="project" value="UniProtKB-KW"/>
</dbReference>
<dbReference type="GO" id="GO:0003886">
    <property type="term" value="F:DNA (cytosine-5-)-methyltransferase activity"/>
    <property type="evidence" value="ECO:0007669"/>
    <property type="project" value="UniProtKB-EC"/>
</dbReference>
<dbReference type="GO" id="GO:0009307">
    <property type="term" value="P:DNA restriction-modification system"/>
    <property type="evidence" value="ECO:0007669"/>
    <property type="project" value="UniProtKB-KW"/>
</dbReference>
<evidence type="ECO:0000256" key="7">
    <source>
        <dbReference type="RuleBase" id="RU000416"/>
    </source>
</evidence>
<evidence type="ECO:0000256" key="1">
    <source>
        <dbReference type="ARBA" id="ARBA00022603"/>
    </source>
</evidence>
<dbReference type="PROSITE" id="PS00095">
    <property type="entry name" value="C5_MTASE_2"/>
    <property type="match status" value="1"/>
</dbReference>
<dbReference type="InterPro" id="IPR018117">
    <property type="entry name" value="C5_DNA_meth_AS"/>
</dbReference>
<keyword evidence="1 6" id="KW-0489">Methyltransferase</keyword>
<dbReference type="InterPro" id="IPR050390">
    <property type="entry name" value="C5-Methyltransferase"/>
</dbReference>
<dbReference type="EC" id="2.1.1.37" evidence="8"/>
<comment type="similarity">
    <text evidence="6 7">Belongs to the class I-like SAM-binding methyltransferase superfamily. C5-methyltransferase family.</text>
</comment>
<dbReference type="GO" id="GO:0044027">
    <property type="term" value="P:negative regulation of gene expression via chromosomal CpG island methylation"/>
    <property type="evidence" value="ECO:0007669"/>
    <property type="project" value="TreeGrafter"/>
</dbReference>
<dbReference type="EMBL" id="AEDO01000026">
    <property type="protein sequence ID" value="EFL46431.1"/>
    <property type="molecule type" value="Genomic_DNA"/>
</dbReference>
<dbReference type="InterPro" id="IPR031303">
    <property type="entry name" value="C5_meth_CS"/>
</dbReference>
<evidence type="ECO:0000256" key="5">
    <source>
        <dbReference type="ARBA" id="ARBA00047422"/>
    </source>
</evidence>
<dbReference type="PRINTS" id="PR00105">
    <property type="entry name" value="C5METTRFRASE"/>
</dbReference>
<protein>
    <recommendedName>
        <fullName evidence="8">Cytosine-specific methyltransferase</fullName>
        <ecNumber evidence="8">2.1.1.37</ecNumber>
    </recommendedName>
</protein>
<dbReference type="InterPro" id="IPR001525">
    <property type="entry name" value="C5_MeTfrase"/>
</dbReference>
<organism evidence="9 10">
    <name type="scientific">Prevotella disiens FB035-09AN</name>
    <dbReference type="NCBI Taxonomy" id="866771"/>
    <lineage>
        <taxon>Bacteria</taxon>
        <taxon>Pseudomonadati</taxon>
        <taxon>Bacteroidota</taxon>
        <taxon>Bacteroidia</taxon>
        <taxon>Bacteroidales</taxon>
        <taxon>Prevotellaceae</taxon>
        <taxon>Prevotella</taxon>
    </lineage>
</organism>
<dbReference type="PROSITE" id="PS51679">
    <property type="entry name" value="SAM_MT_C5"/>
    <property type="match status" value="1"/>
</dbReference>
<evidence type="ECO:0000256" key="4">
    <source>
        <dbReference type="ARBA" id="ARBA00022747"/>
    </source>
</evidence>